<dbReference type="CDD" id="cd06170">
    <property type="entry name" value="LuxR_C_like"/>
    <property type="match status" value="1"/>
</dbReference>
<dbReference type="InterPro" id="IPR000792">
    <property type="entry name" value="Tscrpt_reg_LuxR_C"/>
</dbReference>
<evidence type="ECO:0000256" key="1">
    <source>
        <dbReference type="ARBA" id="ARBA00023015"/>
    </source>
</evidence>
<evidence type="ECO:0000259" key="4">
    <source>
        <dbReference type="PROSITE" id="PS50043"/>
    </source>
</evidence>
<dbReference type="KEGG" id="poj:PtoMrB4_39570"/>
<evidence type="ECO:0000256" key="3">
    <source>
        <dbReference type="ARBA" id="ARBA00023163"/>
    </source>
</evidence>
<dbReference type="Gene3D" id="1.10.10.10">
    <property type="entry name" value="Winged helix-like DNA-binding domain superfamily/Winged helix DNA-binding domain"/>
    <property type="match status" value="1"/>
</dbReference>
<dbReference type="PROSITE" id="PS50043">
    <property type="entry name" value="HTH_LUXR_2"/>
    <property type="match status" value="1"/>
</dbReference>
<dbReference type="AlphaFoldDB" id="A0A679GRZ2"/>
<sequence>MSALTDIQIPSRLIGAYNALLLDLTRLAQERAMQRFHAGVLSRLRQLIDFDKAWWGRAALIDGLPCEHSTQLYNLPSHYLADWQTIRDQDPTVQRTHADPGHSVIIDTQSDASSPGLRWLGQRHGFRELLCGVHMDPQSRLSVHLALYRREGAAPFNAQERFLFDLCMPHLVAAEGLNQLRSLVTHRESLEGPTATALAVGDRHGLLHYAEPGFVDLLLGEWPQWNGPQLPDAVRPEGFSGRNLCLQSKQVGDLFLLSARRTPAMARLSAREAEIAQRFGSGRTYKEIARELGVAPNTVRHHIRSIYDKLGVNGKAGISQLLHRAPG</sequence>
<dbReference type="GO" id="GO:0006355">
    <property type="term" value="P:regulation of DNA-templated transcription"/>
    <property type="evidence" value="ECO:0007669"/>
    <property type="project" value="InterPro"/>
</dbReference>
<accession>A0A679GRZ2</accession>
<keyword evidence="3" id="KW-0804">Transcription</keyword>
<dbReference type="PROSITE" id="PS00622">
    <property type="entry name" value="HTH_LUXR_1"/>
    <property type="match status" value="1"/>
</dbReference>
<name>A0A679GRZ2_9GAMM</name>
<reference evidence="5 6" key="1">
    <citation type="journal article" date="2020" name="Microbiol. Resour. Announc.">
        <title>Complete genome sequence of Pseudomonas otitidis strain MrB4, isolated from Lake Biwa in Japan.</title>
        <authorList>
            <person name="Miyazaki K."/>
            <person name="Hase E."/>
            <person name="Maruya T."/>
        </authorList>
    </citation>
    <scope>NUCLEOTIDE SEQUENCE [LARGE SCALE GENOMIC DNA]</scope>
    <source>
        <strain evidence="5 6">MrB4</strain>
    </source>
</reference>
<evidence type="ECO:0000313" key="6">
    <source>
        <dbReference type="Proteomes" id="UP000501237"/>
    </source>
</evidence>
<keyword evidence="2" id="KW-0238">DNA-binding</keyword>
<proteinExistence type="predicted"/>
<dbReference type="SMART" id="SM00421">
    <property type="entry name" value="HTH_LUXR"/>
    <property type="match status" value="1"/>
</dbReference>
<dbReference type="GeneID" id="57399176"/>
<dbReference type="InterPro" id="IPR036388">
    <property type="entry name" value="WH-like_DNA-bd_sf"/>
</dbReference>
<protein>
    <submittedName>
        <fullName evidence="5">Helix-turn-helix transcriptional regulator</fullName>
    </submittedName>
</protein>
<dbReference type="Proteomes" id="UP000501237">
    <property type="component" value="Chromosome"/>
</dbReference>
<dbReference type="GO" id="GO:0003677">
    <property type="term" value="F:DNA binding"/>
    <property type="evidence" value="ECO:0007669"/>
    <property type="project" value="UniProtKB-KW"/>
</dbReference>
<organism evidence="5 6">
    <name type="scientific">Metapseudomonas otitidis</name>
    <dbReference type="NCBI Taxonomy" id="319939"/>
    <lineage>
        <taxon>Bacteria</taxon>
        <taxon>Pseudomonadati</taxon>
        <taxon>Pseudomonadota</taxon>
        <taxon>Gammaproteobacteria</taxon>
        <taxon>Pseudomonadales</taxon>
        <taxon>Pseudomonadaceae</taxon>
        <taxon>Metapseudomonas</taxon>
    </lineage>
</organism>
<dbReference type="EMBL" id="AP022642">
    <property type="protein sequence ID" value="BCA29980.1"/>
    <property type="molecule type" value="Genomic_DNA"/>
</dbReference>
<dbReference type="SUPFAM" id="SSF46894">
    <property type="entry name" value="C-terminal effector domain of the bipartite response regulators"/>
    <property type="match status" value="1"/>
</dbReference>
<evidence type="ECO:0000256" key="2">
    <source>
        <dbReference type="ARBA" id="ARBA00023125"/>
    </source>
</evidence>
<dbReference type="PANTHER" id="PTHR44688:SF16">
    <property type="entry name" value="DNA-BINDING TRANSCRIPTIONAL ACTIVATOR DEVR_DOSR"/>
    <property type="match status" value="1"/>
</dbReference>
<evidence type="ECO:0000313" key="5">
    <source>
        <dbReference type="EMBL" id="BCA29980.1"/>
    </source>
</evidence>
<dbReference type="PRINTS" id="PR00038">
    <property type="entry name" value="HTHLUXR"/>
</dbReference>
<gene>
    <name evidence="5" type="ORF">PtoMrB4_39570</name>
</gene>
<dbReference type="InterPro" id="IPR016032">
    <property type="entry name" value="Sig_transdc_resp-reg_C-effctor"/>
</dbReference>
<dbReference type="RefSeq" id="WP_172434291.1">
    <property type="nucleotide sequence ID" value="NZ_AP022642.1"/>
</dbReference>
<dbReference type="PANTHER" id="PTHR44688">
    <property type="entry name" value="DNA-BINDING TRANSCRIPTIONAL ACTIVATOR DEVR_DOSR"/>
    <property type="match status" value="1"/>
</dbReference>
<keyword evidence="1" id="KW-0805">Transcription regulation</keyword>
<feature type="domain" description="HTH luxR-type" evidence="4">
    <location>
        <begin position="261"/>
        <end position="326"/>
    </location>
</feature>
<dbReference type="Pfam" id="PF00196">
    <property type="entry name" value="GerE"/>
    <property type="match status" value="1"/>
</dbReference>